<evidence type="ECO:0000313" key="2">
    <source>
        <dbReference type="Proteomes" id="UP001497535"/>
    </source>
</evidence>
<evidence type="ECO:0000313" key="1">
    <source>
        <dbReference type="EMBL" id="CAK5079340.1"/>
    </source>
</evidence>
<protein>
    <submittedName>
        <fullName evidence="1">Uncharacterized protein</fullName>
    </submittedName>
</protein>
<gene>
    <name evidence="1" type="ORF">MENTE1834_LOCUS26441</name>
</gene>
<reference evidence="1" key="1">
    <citation type="submission" date="2023-11" db="EMBL/GenBank/DDBJ databases">
        <authorList>
            <person name="Poullet M."/>
        </authorList>
    </citation>
    <scope>NUCLEOTIDE SEQUENCE</scope>
    <source>
        <strain evidence="1">E1834</strain>
    </source>
</reference>
<dbReference type="EMBL" id="CAVMJV010000038">
    <property type="protein sequence ID" value="CAK5079340.1"/>
    <property type="molecule type" value="Genomic_DNA"/>
</dbReference>
<name>A0ACB0ZKA5_MELEN</name>
<dbReference type="Proteomes" id="UP001497535">
    <property type="component" value="Unassembled WGS sequence"/>
</dbReference>
<organism evidence="1 2">
    <name type="scientific">Meloidogyne enterolobii</name>
    <name type="common">Root-knot nematode worm</name>
    <name type="synonym">Meloidogyne mayaguensis</name>
    <dbReference type="NCBI Taxonomy" id="390850"/>
    <lineage>
        <taxon>Eukaryota</taxon>
        <taxon>Metazoa</taxon>
        <taxon>Ecdysozoa</taxon>
        <taxon>Nematoda</taxon>
        <taxon>Chromadorea</taxon>
        <taxon>Rhabditida</taxon>
        <taxon>Tylenchina</taxon>
        <taxon>Tylenchomorpha</taxon>
        <taxon>Tylenchoidea</taxon>
        <taxon>Meloidogynidae</taxon>
        <taxon>Meloidogyninae</taxon>
        <taxon>Meloidogyne</taxon>
    </lineage>
</organism>
<keyword evidence="2" id="KW-1185">Reference proteome</keyword>
<comment type="caution">
    <text evidence="1">The sequence shown here is derived from an EMBL/GenBank/DDBJ whole genome shotgun (WGS) entry which is preliminary data.</text>
</comment>
<sequence length="353" mass="41697">MHKFRFDCRDCLARILSKTHALQDELGKDTCSAFKNNQAFLKDIEAIGAYVQQIEGDARRLYDAYAGQRSTEIAEKEYEILKAWHRLNYTSDLFRFLNMVGDLLLWIEEVKREMLSHERPNDVSGVGFLTNKHQSLKTEIDTREESFRECKALGRQLLERNHYASAEIEKKLVKLTMDRADMMHRWEDRREYLRQILEVYQFAREAAVSEAWLFAQEPYLLSRNYGRNLEEVVALIKKYEAFEKSAQEERFMALGKLTNFELKEMRTKEERCRRAGVTRPNPRPGETVFPASPTGTTSRSHKECQTEEERRQCGSGLFQFENKENVHKKRNRGKFYCGHERKKKRKEKLMANL</sequence>
<accession>A0ACB0ZKA5</accession>
<proteinExistence type="predicted"/>